<feature type="domain" description="Fungal-type protein kinase" evidence="2">
    <location>
        <begin position="194"/>
        <end position="593"/>
    </location>
</feature>
<feature type="compositionally biased region" description="Acidic residues" evidence="1">
    <location>
        <begin position="789"/>
        <end position="822"/>
    </location>
</feature>
<evidence type="ECO:0000313" key="4">
    <source>
        <dbReference type="Proteomes" id="UP000663853"/>
    </source>
</evidence>
<feature type="region of interest" description="Disordered" evidence="1">
    <location>
        <begin position="391"/>
        <end position="423"/>
    </location>
</feature>
<dbReference type="Proteomes" id="UP000663853">
    <property type="component" value="Unassembled WGS sequence"/>
</dbReference>
<feature type="region of interest" description="Disordered" evidence="1">
    <location>
        <begin position="329"/>
        <end position="359"/>
    </location>
</feature>
<name>A0A8H3HP03_9AGAM</name>
<protein>
    <recommendedName>
        <fullName evidence="2">Fungal-type protein kinase domain-containing protein</fullName>
    </recommendedName>
</protein>
<proteinExistence type="predicted"/>
<feature type="compositionally biased region" description="Polar residues" evidence="1">
    <location>
        <begin position="331"/>
        <end position="356"/>
    </location>
</feature>
<feature type="region of interest" description="Disordered" evidence="1">
    <location>
        <begin position="1"/>
        <end position="84"/>
    </location>
</feature>
<dbReference type="PANTHER" id="PTHR38248">
    <property type="entry name" value="FUNK1 6"/>
    <property type="match status" value="1"/>
</dbReference>
<sequence length="928" mass="104449">MSRRDLSANRKRKADSHGPTSTSRPKPKVPKAQIGTADTDTPLRPGSARRSKETLTDSRTSSRSASAAEPTNNPPAAPPKSTQLNMDDYLEDEMRGAIFCDPKFPENFLGIGEEWLQSVRAELQRIPKNIQRELKDSITAERDLYEPILGVLQSIKDAVDTVRAAHNLGALGTNFCDSHTTAIPGDDPDTHLIKPDLVLFESNDRNQHHWETLMMPIEVKAKHTYRKVGMKQLTRYARAVFAHQIHRRHLYGMVICKWAATFVRFDRCGIVHSEPIDMLHSPRTFREAFAGLMMMDRNAFGYDTAFSTERIPAGRLEYFVDLPAAAFPPDNTGSGVESPTSSTDSNADSTRQSSMRRQLPTRRFKVMERLCHRKSIQGRATIVLRLREVRKREEEPEPGSVSAHPMTRSRTQSQRGEPTWEEVPEGREYALKLMWRDPSKLQEGKILRHLVGEYGVAQCQWYSDVLEWDATCHGPEATSCGVCCDITPAQAVVRQVRNLRDLDIEVAPEKGEDEPQYVEVDTDDYVGELYTHRMARIYTWALLVTVGRLLWTAKSLRELLEAFLDGLLGYWQTFNNGLLHRDISDGNVLIAEPGPGYDQRKWKPDRGATVQEDGQPAIETENDQLAESKRLAQETIIQLGRDPIGFLSDYDLAATHGGMGSAIFGHTPTANGESYFQIPNTEHAIDIEPNAKRLRKDEDNAYVSSAPGASNAREEKKPEEFKSSPFKVSGHKSYRPIDFRTGTPTFMSIRVLLVELGTPYDHRFTDDLESFFWLIFWCVVQHVDRNSDDEGEGGDDEDEGGDDEDKGNDNEDEGDNDEDESGDGPTEKAVKLLHQLDRADSELESIANAKDALLRKCSDGGEEDATIVDILKDCENSWASNPAIVHVIVNMGTHLQWLYAKRVRLLQCTPEIEFPKFVGIITEGLKRL</sequence>
<feature type="region of interest" description="Disordered" evidence="1">
    <location>
        <begin position="786"/>
        <end position="826"/>
    </location>
</feature>
<feature type="compositionally biased region" description="Basic and acidic residues" evidence="1">
    <location>
        <begin position="712"/>
        <end position="722"/>
    </location>
</feature>
<dbReference type="PANTHER" id="PTHR38248:SF2">
    <property type="entry name" value="FUNK1 11"/>
    <property type="match status" value="1"/>
</dbReference>
<dbReference type="AlphaFoldDB" id="A0A8H3HP03"/>
<dbReference type="InterPro" id="IPR011009">
    <property type="entry name" value="Kinase-like_dom_sf"/>
</dbReference>
<evidence type="ECO:0000256" key="1">
    <source>
        <dbReference type="SAM" id="MobiDB-lite"/>
    </source>
</evidence>
<evidence type="ECO:0000259" key="2">
    <source>
        <dbReference type="Pfam" id="PF17667"/>
    </source>
</evidence>
<dbReference type="EMBL" id="CAJMXA010003971">
    <property type="protein sequence ID" value="CAE6529582.1"/>
    <property type="molecule type" value="Genomic_DNA"/>
</dbReference>
<organism evidence="3 4">
    <name type="scientific">Rhizoctonia solani</name>
    <dbReference type="NCBI Taxonomy" id="456999"/>
    <lineage>
        <taxon>Eukaryota</taxon>
        <taxon>Fungi</taxon>
        <taxon>Dikarya</taxon>
        <taxon>Basidiomycota</taxon>
        <taxon>Agaricomycotina</taxon>
        <taxon>Agaricomycetes</taxon>
        <taxon>Cantharellales</taxon>
        <taxon>Ceratobasidiaceae</taxon>
        <taxon>Rhizoctonia</taxon>
    </lineage>
</organism>
<feature type="compositionally biased region" description="Low complexity" evidence="1">
    <location>
        <begin position="58"/>
        <end position="71"/>
    </location>
</feature>
<dbReference type="SUPFAM" id="SSF56112">
    <property type="entry name" value="Protein kinase-like (PK-like)"/>
    <property type="match status" value="1"/>
</dbReference>
<accession>A0A8H3HP03</accession>
<dbReference type="Pfam" id="PF17667">
    <property type="entry name" value="Pkinase_fungal"/>
    <property type="match status" value="2"/>
</dbReference>
<evidence type="ECO:0000313" key="3">
    <source>
        <dbReference type="EMBL" id="CAE6529582.1"/>
    </source>
</evidence>
<dbReference type="InterPro" id="IPR040976">
    <property type="entry name" value="Pkinase_fungal"/>
</dbReference>
<reference evidence="3" key="1">
    <citation type="submission" date="2021-01" db="EMBL/GenBank/DDBJ databases">
        <authorList>
            <person name="Kaushik A."/>
        </authorList>
    </citation>
    <scope>NUCLEOTIDE SEQUENCE</scope>
    <source>
        <strain evidence="3">AG6-10EEA</strain>
    </source>
</reference>
<feature type="region of interest" description="Disordered" evidence="1">
    <location>
        <begin position="696"/>
        <end position="730"/>
    </location>
</feature>
<feature type="domain" description="Fungal-type protein kinase" evidence="2">
    <location>
        <begin position="738"/>
        <end position="778"/>
    </location>
</feature>
<comment type="caution">
    <text evidence="3">The sequence shown here is derived from an EMBL/GenBank/DDBJ whole genome shotgun (WGS) entry which is preliminary data.</text>
</comment>
<gene>
    <name evidence="3" type="ORF">RDB_LOCUS165746</name>
</gene>